<dbReference type="Proteomes" id="UP000321323">
    <property type="component" value="Chromosome"/>
</dbReference>
<proteinExistence type="predicted"/>
<evidence type="ECO:0000313" key="5">
    <source>
        <dbReference type="Proteomes" id="UP000321323"/>
    </source>
</evidence>
<evidence type="ECO:0000259" key="3">
    <source>
        <dbReference type="Pfam" id="PF12682"/>
    </source>
</evidence>
<dbReference type="Pfam" id="PF12682">
    <property type="entry name" value="Flavodoxin_4"/>
    <property type="match status" value="1"/>
</dbReference>
<accession>A0ABZ1UFL4</accession>
<dbReference type="Gene3D" id="3.40.50.360">
    <property type="match status" value="1"/>
</dbReference>
<evidence type="ECO:0000256" key="1">
    <source>
        <dbReference type="ARBA" id="ARBA00022630"/>
    </source>
</evidence>
<dbReference type="EMBL" id="CP136508">
    <property type="protein sequence ID" value="WUR10994.1"/>
    <property type="molecule type" value="Genomic_DNA"/>
</dbReference>
<keyword evidence="1" id="KW-0285">Flavoprotein</keyword>
<keyword evidence="2" id="KW-0288">FMN</keyword>
<evidence type="ECO:0000313" key="4">
    <source>
        <dbReference type="EMBL" id="WUR10994.1"/>
    </source>
</evidence>
<organism evidence="4 5">
    <name type="scientific">[Empedobacter] haloabium</name>
    <dbReference type="NCBI Taxonomy" id="592317"/>
    <lineage>
        <taxon>Bacteria</taxon>
        <taxon>Pseudomonadati</taxon>
        <taxon>Pseudomonadota</taxon>
        <taxon>Betaproteobacteria</taxon>
        <taxon>Burkholderiales</taxon>
        <taxon>Oxalobacteraceae</taxon>
        <taxon>Telluria group</taxon>
        <taxon>Telluria group incertae sedis</taxon>
    </lineage>
</organism>
<dbReference type="InterPro" id="IPR008254">
    <property type="entry name" value="Flavodoxin/NO_synth"/>
</dbReference>
<gene>
    <name evidence="4" type="ORF">E7V67_014825</name>
</gene>
<sequence length="165" mass="17714">MKPLLVVYYSRTGYTRRVAQSLAHAGAADIEELLPLRGYAGQWGYVRAALDALLRRKPALAPLRYRPEEYETVLVGVPVWTGRPAAPVRTFVAEYGSRCRRLAAFCTMGGRGGEAVLDTLADLAGKPLLARLVLNDREIDAGAGLANAPASQGLLQGLAIAARQP</sequence>
<evidence type="ECO:0000256" key="2">
    <source>
        <dbReference type="ARBA" id="ARBA00022643"/>
    </source>
</evidence>
<dbReference type="SUPFAM" id="SSF52218">
    <property type="entry name" value="Flavoproteins"/>
    <property type="match status" value="1"/>
</dbReference>
<name>A0ABZ1UFL4_9BURK</name>
<dbReference type="PANTHER" id="PTHR39201">
    <property type="entry name" value="EXPORTED PROTEIN-RELATED"/>
    <property type="match status" value="1"/>
</dbReference>
<protein>
    <submittedName>
        <fullName evidence="4">Flavodoxin</fullName>
    </submittedName>
</protein>
<dbReference type="PANTHER" id="PTHR39201:SF1">
    <property type="entry name" value="FLAVODOXIN-LIKE DOMAIN-CONTAINING PROTEIN"/>
    <property type="match status" value="1"/>
</dbReference>
<feature type="domain" description="Flavodoxin-like" evidence="3">
    <location>
        <begin position="4"/>
        <end position="118"/>
    </location>
</feature>
<reference evidence="4 5" key="1">
    <citation type="journal article" date="2019" name="Int. J. Syst. Evol. Microbiol.">
        <title>The Draft Whole-Genome Sequence of the Antibiotic Producer Empedobacter haloabium ATCC 31962 Provides Indications for Its Taxonomic Reclassification.</title>
        <authorList>
            <person name="Miess H."/>
            <person name="Arlt P."/>
            <person name="Apel A.K."/>
            <person name="Weber T."/>
            <person name="Nieselt K."/>
            <person name="Hanssen F."/>
            <person name="Czemmel S."/>
            <person name="Nahnsen S."/>
            <person name="Gross H."/>
        </authorList>
    </citation>
    <scope>NUCLEOTIDE SEQUENCE [LARGE SCALE GENOMIC DNA]</scope>
    <source>
        <strain evidence="4 5">ATCC 31962</strain>
    </source>
</reference>
<dbReference type="InterPro" id="IPR029039">
    <property type="entry name" value="Flavoprotein-like_sf"/>
</dbReference>
<keyword evidence="5" id="KW-1185">Reference proteome</keyword>